<evidence type="ECO:0000313" key="5">
    <source>
        <dbReference type="EMBL" id="CAD9385404.1"/>
    </source>
</evidence>
<gene>
    <name evidence="4" type="ORF">FPAR1323_LOCUS1661</name>
    <name evidence="5" type="ORF">FPAR1323_LOCUS1662</name>
</gene>
<dbReference type="PANTHER" id="PTHR43327">
    <property type="entry name" value="STOMATIN-LIKE PROTEIN 2, MITOCHONDRIAL"/>
    <property type="match status" value="1"/>
</dbReference>
<keyword evidence="1" id="KW-0175">Coiled coil</keyword>
<dbReference type="EMBL" id="HBGT01003007">
    <property type="protein sequence ID" value="CAD9385403.1"/>
    <property type="molecule type" value="Transcribed_RNA"/>
</dbReference>
<feature type="domain" description="Band 7" evidence="3">
    <location>
        <begin position="45"/>
        <end position="273"/>
    </location>
</feature>
<evidence type="ECO:0000256" key="2">
    <source>
        <dbReference type="SAM" id="MobiDB-lite"/>
    </source>
</evidence>
<accession>A0A6T7BHL9</accession>
<dbReference type="Gene3D" id="3.30.479.30">
    <property type="entry name" value="Band 7 domain"/>
    <property type="match status" value="1"/>
</dbReference>
<name>A0A6T7BHL9_9STRA</name>
<proteinExistence type="predicted"/>
<organism evidence="5">
    <name type="scientific">Florenciella parvula</name>
    <dbReference type="NCBI Taxonomy" id="236787"/>
    <lineage>
        <taxon>Eukaryota</taxon>
        <taxon>Sar</taxon>
        <taxon>Stramenopiles</taxon>
        <taxon>Ochrophyta</taxon>
        <taxon>Dictyochophyceae</taxon>
        <taxon>Florenciellales</taxon>
        <taxon>Florenciella</taxon>
    </lineage>
</organism>
<dbReference type="InterPro" id="IPR001107">
    <property type="entry name" value="Band_7"/>
</dbReference>
<dbReference type="PANTHER" id="PTHR43327:SF9">
    <property type="entry name" value="BAND 7 DOMAIN-CONTAINING PROTEIN"/>
    <property type="match status" value="1"/>
</dbReference>
<dbReference type="InterPro" id="IPR050710">
    <property type="entry name" value="Band7/mec-2_domain"/>
</dbReference>
<sequence length="508" mass="55720">MARGDRAKEITLSTRQIINTGDATRAFGEDPGLIIARPGRPVTNPFFFTVPEGFHALVSSWGRIVDYEGENGPTDCWPPGFHWGHPMIKVLYLVTQQAIVFDAPCRGVLTRDNVSISIDVAVVFRVLEKDVKQFAVKVNPKDLEIRLQAQVDQAVKNLGREITTRDAYGLRSVRTTVVEKSGGSGGGGTPGNNPMVSDDEKYGAAAAEEKNDGMTDAEHEAAQVAQMKGASATQNMKIALNRAFKSDGIEITDVIIKDVDLPDAIQRQLEEKTNVDSRNKAQRMTQKKDVQSTTFNEVITKLQQSNDEAISQAEGERDRDVNAVTVDLQKAKAELNNRIEEIRRRAEIEVESIKQETGLQAAESEQKVKATLTAHEAQAKAEAQRVETETEAYVKTTMARAELESAKFKAKASILMSEAEGEIASQISAMKEYETEKRRLDVYASLSENPELTIAPQDDDGSLATMMVADEILQKNAGKPPSRSTILAEMVIQSKGNKSLRLDVGNGD</sequence>
<evidence type="ECO:0000259" key="3">
    <source>
        <dbReference type="SMART" id="SM00244"/>
    </source>
</evidence>
<evidence type="ECO:0000256" key="1">
    <source>
        <dbReference type="SAM" id="Coils"/>
    </source>
</evidence>
<dbReference type="InterPro" id="IPR036013">
    <property type="entry name" value="Band_7/SPFH_dom_sf"/>
</dbReference>
<dbReference type="Pfam" id="PF01145">
    <property type="entry name" value="Band_7"/>
    <property type="match status" value="1"/>
</dbReference>
<feature type="coiled-coil region" evidence="1">
    <location>
        <begin position="325"/>
        <end position="356"/>
    </location>
</feature>
<dbReference type="AlphaFoldDB" id="A0A6T7BHL9"/>
<feature type="region of interest" description="Disordered" evidence="2">
    <location>
        <begin position="178"/>
        <end position="221"/>
    </location>
</feature>
<feature type="compositionally biased region" description="Basic and acidic residues" evidence="2">
    <location>
        <begin position="198"/>
        <end position="221"/>
    </location>
</feature>
<dbReference type="SMART" id="SM00244">
    <property type="entry name" value="PHB"/>
    <property type="match status" value="1"/>
</dbReference>
<reference evidence="5" key="1">
    <citation type="submission" date="2021-01" db="EMBL/GenBank/DDBJ databases">
        <authorList>
            <person name="Corre E."/>
            <person name="Pelletier E."/>
            <person name="Niang G."/>
            <person name="Scheremetjew M."/>
            <person name="Finn R."/>
            <person name="Kale V."/>
            <person name="Holt S."/>
            <person name="Cochrane G."/>
            <person name="Meng A."/>
            <person name="Brown T."/>
            <person name="Cohen L."/>
        </authorList>
    </citation>
    <scope>NUCLEOTIDE SEQUENCE</scope>
    <source>
        <strain evidence="5">RCC1693</strain>
    </source>
</reference>
<protein>
    <recommendedName>
        <fullName evidence="3">Band 7 domain-containing protein</fullName>
    </recommendedName>
</protein>
<evidence type="ECO:0000313" key="4">
    <source>
        <dbReference type="EMBL" id="CAD9385403.1"/>
    </source>
</evidence>
<dbReference type="SUPFAM" id="SSF117892">
    <property type="entry name" value="Band 7/SPFH domain"/>
    <property type="match status" value="1"/>
</dbReference>
<dbReference type="EMBL" id="HBGT01003008">
    <property type="protein sequence ID" value="CAD9385404.1"/>
    <property type="molecule type" value="Transcribed_RNA"/>
</dbReference>